<accession>A0A9W8AST2</accession>
<evidence type="ECO:0000313" key="4">
    <source>
        <dbReference type="Proteomes" id="UP001150925"/>
    </source>
</evidence>
<comment type="caution">
    <text evidence="3">The sequence shown here is derived from an EMBL/GenBank/DDBJ whole genome shotgun (WGS) entry which is preliminary data.</text>
</comment>
<sequence>MPLPKVCISQELYAKLCAMGGSLIPKQGILYGSLDQTVQPNAQWQVVLRVKGFAPFSHSDRDLATVLNNHLGRADSTVLGWYSAPAVNVPTDNLTPREVAQCYFDMVESTLLKILLAQCLRMYPQHDRQQLVRQLADEAVQLFRRLAGIVVWLPCMTPTDKALPAAVPSKGNPHFTVSPNAKRDPSFIHHHTSVDVYTYFSHTVLDTLLFKLGHPTCITQEDPVETRVLRSLCHQAGQAVGGLTSKPVHRDTESNGPDPGSEKPLGPHDTRPGVDPLSAPLGPAREMTLSNQADQKESEADNAAFPPAIVTKDATPSSNISGALGSSEWPSPFGDTSVPRPAASASELSPATHNTRPAFNWESASTLDLRPRVLHSCGLQVISADATAYIAAVQKSMGEDDISPCETLFTHLDPTVAEELRRNVQQNHQNVQQRLTVVEEILQRTLPKKIDQYQRAWMEHNALVDLLQFLDSSSNNLEAQLTTLPAENRSNETMDHPQDAGMNGKSSLLPPIEPLACDLTAPSTTTSEYAGNDR</sequence>
<feature type="domain" description="Tyrosinase copper-binding" evidence="2">
    <location>
        <begin position="184"/>
        <end position="195"/>
    </location>
</feature>
<gene>
    <name evidence="3" type="ORF">IWQ62_004257</name>
</gene>
<dbReference type="AlphaFoldDB" id="A0A9W8AST2"/>
<name>A0A9W8AST2_9FUNG</name>
<feature type="region of interest" description="Disordered" evidence="1">
    <location>
        <begin position="239"/>
        <end position="354"/>
    </location>
</feature>
<reference evidence="3" key="1">
    <citation type="submission" date="2022-07" db="EMBL/GenBank/DDBJ databases">
        <title>Phylogenomic reconstructions and comparative analyses of Kickxellomycotina fungi.</title>
        <authorList>
            <person name="Reynolds N.K."/>
            <person name="Stajich J.E."/>
            <person name="Barry K."/>
            <person name="Grigoriev I.V."/>
            <person name="Crous P."/>
            <person name="Smith M.E."/>
        </authorList>
    </citation>
    <scope>NUCLEOTIDE SEQUENCE</scope>
    <source>
        <strain evidence="3">RSA 1196</strain>
    </source>
</reference>
<dbReference type="GO" id="GO:0016491">
    <property type="term" value="F:oxidoreductase activity"/>
    <property type="evidence" value="ECO:0007669"/>
    <property type="project" value="InterPro"/>
</dbReference>
<evidence type="ECO:0000259" key="2">
    <source>
        <dbReference type="PROSITE" id="PS00498"/>
    </source>
</evidence>
<protein>
    <recommendedName>
        <fullName evidence="2">Tyrosinase copper-binding domain-containing protein</fullName>
    </recommendedName>
</protein>
<feature type="compositionally biased region" description="Basic and acidic residues" evidence="1">
    <location>
        <begin position="489"/>
        <end position="498"/>
    </location>
</feature>
<organism evidence="3 4">
    <name type="scientific">Dispira parvispora</name>
    <dbReference type="NCBI Taxonomy" id="1520584"/>
    <lineage>
        <taxon>Eukaryota</taxon>
        <taxon>Fungi</taxon>
        <taxon>Fungi incertae sedis</taxon>
        <taxon>Zoopagomycota</taxon>
        <taxon>Kickxellomycotina</taxon>
        <taxon>Dimargaritomycetes</taxon>
        <taxon>Dimargaritales</taxon>
        <taxon>Dimargaritaceae</taxon>
        <taxon>Dispira</taxon>
    </lineage>
</organism>
<proteinExistence type="predicted"/>
<dbReference type="PROSITE" id="PS00498">
    <property type="entry name" value="TYROSINASE_2"/>
    <property type="match status" value="1"/>
</dbReference>
<dbReference type="InterPro" id="IPR002227">
    <property type="entry name" value="Tyrosinase_Cu-bd"/>
</dbReference>
<keyword evidence="4" id="KW-1185">Reference proteome</keyword>
<feature type="region of interest" description="Disordered" evidence="1">
    <location>
        <begin position="483"/>
        <end position="534"/>
    </location>
</feature>
<evidence type="ECO:0000256" key="1">
    <source>
        <dbReference type="SAM" id="MobiDB-lite"/>
    </source>
</evidence>
<dbReference type="EMBL" id="JANBPY010001357">
    <property type="protein sequence ID" value="KAJ1960374.1"/>
    <property type="molecule type" value="Genomic_DNA"/>
</dbReference>
<dbReference type="Proteomes" id="UP001150925">
    <property type="component" value="Unassembled WGS sequence"/>
</dbReference>
<feature type="compositionally biased region" description="Polar residues" evidence="1">
    <location>
        <begin position="521"/>
        <end position="534"/>
    </location>
</feature>
<dbReference type="OrthoDB" id="2373317at2759"/>
<evidence type="ECO:0000313" key="3">
    <source>
        <dbReference type="EMBL" id="KAJ1960374.1"/>
    </source>
</evidence>